<dbReference type="STRING" id="405671.SAMN05421827_1375"/>
<protein>
    <submittedName>
        <fullName evidence="1">Uncharacterized protein</fullName>
    </submittedName>
</protein>
<proteinExistence type="predicted"/>
<reference evidence="2" key="1">
    <citation type="submission" date="2016-10" db="EMBL/GenBank/DDBJ databases">
        <authorList>
            <person name="Varghese N."/>
            <person name="Submissions S."/>
        </authorList>
    </citation>
    <scope>NUCLEOTIDE SEQUENCE [LARGE SCALE GENOMIC DNA]</scope>
    <source>
        <strain evidence="2">DSM 17933</strain>
    </source>
</reference>
<organism evidence="1 2">
    <name type="scientific">Pedobacter terrae</name>
    <dbReference type="NCBI Taxonomy" id="405671"/>
    <lineage>
        <taxon>Bacteria</taxon>
        <taxon>Pseudomonadati</taxon>
        <taxon>Bacteroidota</taxon>
        <taxon>Sphingobacteriia</taxon>
        <taxon>Sphingobacteriales</taxon>
        <taxon>Sphingobacteriaceae</taxon>
        <taxon>Pedobacter</taxon>
    </lineage>
</organism>
<gene>
    <name evidence="1" type="ORF">SAMN05421827_1375</name>
</gene>
<dbReference type="OrthoDB" id="8480900at2"/>
<sequence>MKAFIFCTSSIEKNSETHDMSRYNRWIKFYEPLLKRFNAEHLQLIDDSGSAYDADIAYADNFLPDVHPESPHIYRFDKKLGRTSQMQFPGWWRSYLFSIEFARKYGYQKIIHIESDFFIFSDRLIDFIAQLDSGWTSLYSIFYDHPETAIQVICQDQFSNFDDFKKQIVTEDYMIESFAEKIIPFTNIETRFNGDRFGEELVLAAWIDRYRHRMQKLDYFGQIILPAKLQVHSRS</sequence>
<evidence type="ECO:0000313" key="2">
    <source>
        <dbReference type="Proteomes" id="UP000199643"/>
    </source>
</evidence>
<dbReference type="RefSeq" id="WP_090504998.1">
    <property type="nucleotide sequence ID" value="NZ_FNCH01000037.1"/>
</dbReference>
<dbReference type="AlphaFoldDB" id="A0A1G8EF95"/>
<evidence type="ECO:0000313" key="1">
    <source>
        <dbReference type="EMBL" id="SDH68359.1"/>
    </source>
</evidence>
<keyword evidence="2" id="KW-1185">Reference proteome</keyword>
<name>A0A1G8EF95_9SPHI</name>
<dbReference type="EMBL" id="FNCH01000037">
    <property type="protein sequence ID" value="SDH68359.1"/>
    <property type="molecule type" value="Genomic_DNA"/>
</dbReference>
<accession>A0A1G8EF95</accession>
<dbReference type="Proteomes" id="UP000199643">
    <property type="component" value="Unassembled WGS sequence"/>
</dbReference>